<dbReference type="EMBL" id="MU003526">
    <property type="protein sequence ID" value="KAF2466190.1"/>
    <property type="molecule type" value="Genomic_DNA"/>
</dbReference>
<evidence type="ECO:0000313" key="1">
    <source>
        <dbReference type="EMBL" id="KAF2466190.1"/>
    </source>
</evidence>
<accession>A0ACB6QJ75</accession>
<sequence length="469" mass="53035">MASRKSSPPDSLIPLAHALGYSDYPHSNTASPYLNYILNQHIARTTLEEYLSLFQRIIAHFSIPDVLEDGRPQRDSIQVLLDELVASNGQGLFIDTPAGSVIRKEDVEDTVLYILGVWTMMLSSFVRLPNGFRKVIVAYNHRAQRKVTGDHVYEDSLAGLIRGSGLLPSPGNWSHVERPENDVVRAAMSLVALISSKTPPGRSSPDTSRSPSTSSLFEEYESTLWQGQITSQSLDDMDSLESLEIKATRLNAFTLNVLGAVEISWTFNLSRHLVLSKHRGRYGLEIFALPCVFAATTLTSATVGIAPELAQEIQESYRILFNAWPNPPLHAKLGTLLGVRKICWCWSCSAYRYRNRTLSTLKKKFSFNSRRTTQNRDVMAKSEFDPLLIELMSGNSTSNWTYDLFPCLWPRITMLEDHLQRAKPWNIWILFRDRRDTLQFWTFFFATVVVMLTFFQVALGIAQVVGSFL</sequence>
<dbReference type="Proteomes" id="UP000799755">
    <property type="component" value="Unassembled WGS sequence"/>
</dbReference>
<proteinExistence type="predicted"/>
<comment type="caution">
    <text evidence="1">The sequence shown here is derived from an EMBL/GenBank/DDBJ whole genome shotgun (WGS) entry which is preliminary data.</text>
</comment>
<name>A0ACB6QJ75_9PLEO</name>
<protein>
    <submittedName>
        <fullName evidence="1">Uncharacterized protein</fullName>
    </submittedName>
</protein>
<keyword evidence="2" id="KW-1185">Reference proteome</keyword>
<evidence type="ECO:0000313" key="2">
    <source>
        <dbReference type="Proteomes" id="UP000799755"/>
    </source>
</evidence>
<gene>
    <name evidence="1" type="ORF">BDR25DRAFT_317979</name>
</gene>
<organism evidence="1 2">
    <name type="scientific">Lindgomyces ingoldianus</name>
    <dbReference type="NCBI Taxonomy" id="673940"/>
    <lineage>
        <taxon>Eukaryota</taxon>
        <taxon>Fungi</taxon>
        <taxon>Dikarya</taxon>
        <taxon>Ascomycota</taxon>
        <taxon>Pezizomycotina</taxon>
        <taxon>Dothideomycetes</taxon>
        <taxon>Pleosporomycetidae</taxon>
        <taxon>Pleosporales</taxon>
        <taxon>Lindgomycetaceae</taxon>
        <taxon>Lindgomyces</taxon>
    </lineage>
</organism>
<reference evidence="1" key="1">
    <citation type="journal article" date="2020" name="Stud. Mycol.">
        <title>101 Dothideomycetes genomes: a test case for predicting lifestyles and emergence of pathogens.</title>
        <authorList>
            <person name="Haridas S."/>
            <person name="Albert R."/>
            <person name="Binder M."/>
            <person name="Bloem J."/>
            <person name="Labutti K."/>
            <person name="Salamov A."/>
            <person name="Andreopoulos B."/>
            <person name="Baker S."/>
            <person name="Barry K."/>
            <person name="Bills G."/>
            <person name="Bluhm B."/>
            <person name="Cannon C."/>
            <person name="Castanera R."/>
            <person name="Culley D."/>
            <person name="Daum C."/>
            <person name="Ezra D."/>
            <person name="Gonzalez J."/>
            <person name="Henrissat B."/>
            <person name="Kuo A."/>
            <person name="Liang C."/>
            <person name="Lipzen A."/>
            <person name="Lutzoni F."/>
            <person name="Magnuson J."/>
            <person name="Mondo S."/>
            <person name="Nolan M."/>
            <person name="Ohm R."/>
            <person name="Pangilinan J."/>
            <person name="Park H.-J."/>
            <person name="Ramirez L."/>
            <person name="Alfaro M."/>
            <person name="Sun H."/>
            <person name="Tritt A."/>
            <person name="Yoshinaga Y."/>
            <person name="Zwiers L.-H."/>
            <person name="Turgeon B."/>
            <person name="Goodwin S."/>
            <person name="Spatafora J."/>
            <person name="Crous P."/>
            <person name="Grigoriev I."/>
        </authorList>
    </citation>
    <scope>NUCLEOTIDE SEQUENCE</scope>
    <source>
        <strain evidence="1">ATCC 200398</strain>
    </source>
</reference>